<evidence type="ECO:0000313" key="2">
    <source>
        <dbReference type="Proteomes" id="UP000257109"/>
    </source>
</evidence>
<dbReference type="EMBL" id="QJKJ01003809">
    <property type="protein sequence ID" value="RDX96820.1"/>
    <property type="molecule type" value="Genomic_DNA"/>
</dbReference>
<dbReference type="AlphaFoldDB" id="A0A371H1Z5"/>
<dbReference type="OrthoDB" id="10620969at2759"/>
<keyword evidence="2" id="KW-1185">Reference proteome</keyword>
<proteinExistence type="predicted"/>
<comment type="caution">
    <text evidence="1">The sequence shown here is derived from an EMBL/GenBank/DDBJ whole genome shotgun (WGS) entry which is preliminary data.</text>
</comment>
<protein>
    <submittedName>
        <fullName evidence="1">Uncharacterized protein</fullName>
    </submittedName>
</protein>
<gene>
    <name evidence="1" type="ORF">CR513_20480</name>
</gene>
<organism evidence="1 2">
    <name type="scientific">Mucuna pruriens</name>
    <name type="common">Velvet bean</name>
    <name type="synonym">Dolichos pruriens</name>
    <dbReference type="NCBI Taxonomy" id="157652"/>
    <lineage>
        <taxon>Eukaryota</taxon>
        <taxon>Viridiplantae</taxon>
        <taxon>Streptophyta</taxon>
        <taxon>Embryophyta</taxon>
        <taxon>Tracheophyta</taxon>
        <taxon>Spermatophyta</taxon>
        <taxon>Magnoliopsida</taxon>
        <taxon>eudicotyledons</taxon>
        <taxon>Gunneridae</taxon>
        <taxon>Pentapetalae</taxon>
        <taxon>rosids</taxon>
        <taxon>fabids</taxon>
        <taxon>Fabales</taxon>
        <taxon>Fabaceae</taxon>
        <taxon>Papilionoideae</taxon>
        <taxon>50 kb inversion clade</taxon>
        <taxon>NPAAA clade</taxon>
        <taxon>indigoferoid/millettioid clade</taxon>
        <taxon>Phaseoleae</taxon>
        <taxon>Mucuna</taxon>
    </lineage>
</organism>
<feature type="non-terminal residue" evidence="1">
    <location>
        <position position="1"/>
    </location>
</feature>
<reference evidence="1" key="1">
    <citation type="submission" date="2018-05" db="EMBL/GenBank/DDBJ databases">
        <title>Draft genome of Mucuna pruriens seed.</title>
        <authorList>
            <person name="Nnadi N.E."/>
            <person name="Vos R."/>
            <person name="Hasami M.H."/>
            <person name="Devisetty U.K."/>
            <person name="Aguiy J.C."/>
        </authorList>
    </citation>
    <scope>NUCLEOTIDE SEQUENCE [LARGE SCALE GENOMIC DNA]</scope>
    <source>
        <strain evidence="1">JCA_2017</strain>
    </source>
</reference>
<sequence length="165" mass="18801">MSKLNILNKKNHFEPWEQLVHREDTRKIKPTTPTEHTCHAIAVQTKVITYATCPFWKPSISPCKVLHSPLAKRPMMEAQVAMSAVYICISKTTENVSFFRTFSKDSCMRESKREYTAEAPRVHRKPTIYFPLETPDGSPLSSLTARSAADKVITTVEFIIKAVNF</sequence>
<evidence type="ECO:0000313" key="1">
    <source>
        <dbReference type="EMBL" id="RDX96820.1"/>
    </source>
</evidence>
<dbReference type="Proteomes" id="UP000257109">
    <property type="component" value="Unassembled WGS sequence"/>
</dbReference>
<name>A0A371H1Z5_MUCPR</name>
<accession>A0A371H1Z5</accession>